<feature type="transmembrane region" description="Helical" evidence="2">
    <location>
        <begin position="341"/>
        <end position="366"/>
    </location>
</feature>
<dbReference type="GO" id="GO:0005249">
    <property type="term" value="F:voltage-gated potassium channel activity"/>
    <property type="evidence" value="ECO:0007669"/>
    <property type="project" value="TreeGrafter"/>
</dbReference>
<dbReference type="InterPro" id="IPR051413">
    <property type="entry name" value="K/Na_HCN_channel"/>
</dbReference>
<accession>A0AAW1SG53</accession>
<dbReference type="CDD" id="cd00038">
    <property type="entry name" value="CAP_ED"/>
    <property type="match status" value="1"/>
</dbReference>
<evidence type="ECO:0000313" key="4">
    <source>
        <dbReference type="EMBL" id="KAK9844915.1"/>
    </source>
</evidence>
<feature type="compositionally biased region" description="Low complexity" evidence="1">
    <location>
        <begin position="684"/>
        <end position="703"/>
    </location>
</feature>
<dbReference type="PANTHER" id="PTHR45689">
    <property type="entry name" value="I[[H]] CHANNEL, ISOFORM E"/>
    <property type="match status" value="1"/>
</dbReference>
<feature type="region of interest" description="Disordered" evidence="1">
    <location>
        <begin position="658"/>
        <end position="703"/>
    </location>
</feature>
<dbReference type="InterPro" id="IPR014710">
    <property type="entry name" value="RmlC-like_jellyroll"/>
</dbReference>
<dbReference type="InterPro" id="IPR018490">
    <property type="entry name" value="cNMP-bd_dom_sf"/>
</dbReference>
<dbReference type="SUPFAM" id="SSF81324">
    <property type="entry name" value="Voltage-gated potassium channels"/>
    <property type="match status" value="1"/>
</dbReference>
<organism evidence="4 5">
    <name type="scientific">Apatococcus lobatus</name>
    <dbReference type="NCBI Taxonomy" id="904363"/>
    <lineage>
        <taxon>Eukaryota</taxon>
        <taxon>Viridiplantae</taxon>
        <taxon>Chlorophyta</taxon>
        <taxon>core chlorophytes</taxon>
        <taxon>Trebouxiophyceae</taxon>
        <taxon>Chlorellales</taxon>
        <taxon>Chlorellaceae</taxon>
        <taxon>Apatococcus</taxon>
    </lineage>
</organism>
<proteinExistence type="predicted"/>
<evidence type="ECO:0000256" key="1">
    <source>
        <dbReference type="SAM" id="MobiDB-lite"/>
    </source>
</evidence>
<feature type="domain" description="Cyclic nucleotide-binding" evidence="3">
    <location>
        <begin position="443"/>
        <end position="569"/>
    </location>
</feature>
<feature type="compositionally biased region" description="Low complexity" evidence="1">
    <location>
        <begin position="858"/>
        <end position="874"/>
    </location>
</feature>
<feature type="region of interest" description="Disordered" evidence="1">
    <location>
        <begin position="720"/>
        <end position="944"/>
    </location>
</feature>
<dbReference type="GO" id="GO:0003254">
    <property type="term" value="P:regulation of membrane depolarization"/>
    <property type="evidence" value="ECO:0007669"/>
    <property type="project" value="TreeGrafter"/>
</dbReference>
<sequence length="944" mass="104944">MKAQSFNVDQYNDPTSTLTLSTAERKGLAKEFFKRQREVHNSSTRDLLLLRPFEEGTEHIEVYQTNAEHNRFKAAADSLRRSAGVSANRPWYLIDPEGLPRRLWDFFAVILIYLLILYIPLLIAFFDETNCNYFTINHSRELPVLGADPGTGWQVFPVLTNSFFVADILVNFMTGTVDSNNRVHYQLITVWKEYLTSWFLLDLVACMPLECILANAAKTVNFYNTPKLIRLLRAVGIRRRCRGDPFRWVDAVSTKRREFSYSAKRLVTAALLMLVVVHYFACLLWWTVRLQGYPDITWPVQVGVVDAIVPVQWLWSIFNVVSAMIGLAYGPFPPRTWGEALVFIVAMVTVAVLFAIFNGFILAAILHSSSSRHRIKKRMDDVLEMTRLRNLPADMRTQILDYFMYKYREGQLEETDGLLRELPYDLQVRVAIQSTGSLLTAFPFFAKEEQLLKRVALLLRPMYALAGEELITQGWPNNQMFFLRNSTGYVDMVLKVDGKEQLIDTLTGGSCFGETALLPLPSSEELQQELQCQAEDISNYSDTFTATCTARALTNLDMFVLEAEDFHRLADHYPRVFKELKQIAIRHAGRVHAKSSKQGRPAFPVGSWGDPAHRIMKRSVTFPVRARSLSTAPDPFTPPQRLKTLPTIHDIFPQDDVPSAILDATSGSSADPLLQPPPDPPLQSPSRQQGGLPPAGPATPANAVKPVLDEPLMQRLASNVRDDTGTWGPMRGLQRPPNEANRQLPPRDLWDQLGGRSNPAAPLRHSGSGGDTGVGEWGFPSMSRRGPHSPGLGRLRSGLSGFGRRAFQDEMNQARANADEAGLEPYVSGSSHTGLTVHSNGRQASLDGRQVRQDSDAATESPTGGTAAGASGYSPRHLAPSSSVDRLSSPHQCEPGHSPKAPSGLGSAGSMRDERLIDPQPAAHIQLPIRNEKPDLNGSDDDIG</sequence>
<dbReference type="AlphaFoldDB" id="A0AAW1SG53"/>
<dbReference type="Gene3D" id="1.10.287.630">
    <property type="entry name" value="Helix hairpin bin"/>
    <property type="match status" value="1"/>
</dbReference>
<evidence type="ECO:0000256" key="2">
    <source>
        <dbReference type="SAM" id="Phobius"/>
    </source>
</evidence>
<feature type="transmembrane region" description="Helical" evidence="2">
    <location>
        <begin position="106"/>
        <end position="126"/>
    </location>
</feature>
<feature type="compositionally biased region" description="Polar residues" evidence="1">
    <location>
        <begin position="828"/>
        <end position="843"/>
    </location>
</feature>
<keyword evidence="5" id="KW-1185">Reference proteome</keyword>
<dbReference type="GO" id="GO:0035725">
    <property type="term" value="P:sodium ion transmembrane transport"/>
    <property type="evidence" value="ECO:0007669"/>
    <property type="project" value="TreeGrafter"/>
</dbReference>
<comment type="caution">
    <text evidence="4">The sequence shown here is derived from an EMBL/GenBank/DDBJ whole genome shotgun (WGS) entry which is preliminary data.</text>
</comment>
<dbReference type="Proteomes" id="UP001438707">
    <property type="component" value="Unassembled WGS sequence"/>
</dbReference>
<dbReference type="EMBL" id="JALJOS010000001">
    <property type="protein sequence ID" value="KAK9844915.1"/>
    <property type="molecule type" value="Genomic_DNA"/>
</dbReference>
<protein>
    <recommendedName>
        <fullName evidence="3">Cyclic nucleotide-binding domain-containing protein</fullName>
    </recommendedName>
</protein>
<feature type="compositionally biased region" description="Low complexity" evidence="1">
    <location>
        <begin position="789"/>
        <end position="805"/>
    </location>
</feature>
<feature type="compositionally biased region" description="Pro residues" evidence="1">
    <location>
        <begin position="674"/>
        <end position="683"/>
    </location>
</feature>
<keyword evidence="2" id="KW-0812">Transmembrane</keyword>
<feature type="transmembrane region" description="Helical" evidence="2">
    <location>
        <begin position="307"/>
        <end position="329"/>
    </location>
</feature>
<name>A0AAW1SG53_9CHLO</name>
<feature type="compositionally biased region" description="Polar residues" evidence="1">
    <location>
        <begin position="880"/>
        <end position="891"/>
    </location>
</feature>
<dbReference type="Gene3D" id="2.60.120.10">
    <property type="entry name" value="Jelly Rolls"/>
    <property type="match status" value="1"/>
</dbReference>
<dbReference type="PROSITE" id="PS50042">
    <property type="entry name" value="CNMP_BINDING_3"/>
    <property type="match status" value="1"/>
</dbReference>
<gene>
    <name evidence="4" type="ORF">WJX74_008624</name>
</gene>
<feature type="transmembrane region" description="Helical" evidence="2">
    <location>
        <begin position="266"/>
        <end position="287"/>
    </location>
</feature>
<dbReference type="GO" id="GO:0098855">
    <property type="term" value="C:HCN channel complex"/>
    <property type="evidence" value="ECO:0007669"/>
    <property type="project" value="TreeGrafter"/>
</dbReference>
<reference evidence="4 5" key="1">
    <citation type="journal article" date="2024" name="Nat. Commun.">
        <title>Phylogenomics reveals the evolutionary origins of lichenization in chlorophyte algae.</title>
        <authorList>
            <person name="Puginier C."/>
            <person name="Libourel C."/>
            <person name="Otte J."/>
            <person name="Skaloud P."/>
            <person name="Haon M."/>
            <person name="Grisel S."/>
            <person name="Petersen M."/>
            <person name="Berrin J.G."/>
            <person name="Delaux P.M."/>
            <person name="Dal Grande F."/>
            <person name="Keller J."/>
        </authorList>
    </citation>
    <scope>NUCLEOTIDE SEQUENCE [LARGE SCALE GENOMIC DNA]</scope>
    <source>
        <strain evidence="4 5">SAG 2145</strain>
    </source>
</reference>
<evidence type="ECO:0000313" key="5">
    <source>
        <dbReference type="Proteomes" id="UP001438707"/>
    </source>
</evidence>
<keyword evidence="2" id="KW-0472">Membrane</keyword>
<dbReference type="SMART" id="SM00100">
    <property type="entry name" value="cNMP"/>
    <property type="match status" value="1"/>
</dbReference>
<dbReference type="SUPFAM" id="SSF51206">
    <property type="entry name" value="cAMP-binding domain-like"/>
    <property type="match status" value="1"/>
</dbReference>
<keyword evidence="2" id="KW-1133">Transmembrane helix</keyword>
<evidence type="ECO:0000259" key="3">
    <source>
        <dbReference type="PROSITE" id="PS50042"/>
    </source>
</evidence>
<dbReference type="PANTHER" id="PTHR45689:SF5">
    <property type="entry name" value="I[[H]] CHANNEL, ISOFORM E"/>
    <property type="match status" value="1"/>
</dbReference>
<dbReference type="InterPro" id="IPR000595">
    <property type="entry name" value="cNMP-bd_dom"/>
</dbReference>
<feature type="compositionally biased region" description="Gly residues" evidence="1">
    <location>
        <begin position="767"/>
        <end position="776"/>
    </location>
</feature>
<dbReference type="Gene3D" id="1.10.287.70">
    <property type="match status" value="1"/>
</dbReference>